<evidence type="ECO:0000313" key="1">
    <source>
        <dbReference type="EMBL" id="MBP1920379.1"/>
    </source>
</evidence>
<protein>
    <submittedName>
        <fullName evidence="1">SPP1 family predicted phage head-tail adaptor</fullName>
    </submittedName>
</protein>
<proteinExistence type="predicted"/>
<dbReference type="InterPro" id="IPR038666">
    <property type="entry name" value="SSP1_head-tail_sf"/>
</dbReference>
<keyword evidence="2" id="KW-1185">Reference proteome</keyword>
<dbReference type="Pfam" id="PF05521">
    <property type="entry name" value="Phage_HCP"/>
    <property type="match status" value="1"/>
</dbReference>
<sequence length="112" mass="12842">MTIGEMRHRITIQIVTISNNENGYEVETPEVLKEVWAKVSNLHGKEYFAAKAVQAENTVKITIRYMSGLDQSMQILFQGKTYNITAIDNIKYRNEYIEIQAKEVNSNGQNLT</sequence>
<reference evidence="1 2" key="1">
    <citation type="submission" date="2021-03" db="EMBL/GenBank/DDBJ databases">
        <title>Genomic Encyclopedia of Type Strains, Phase IV (KMG-IV): sequencing the most valuable type-strain genomes for metagenomic binning, comparative biology and taxonomic classification.</title>
        <authorList>
            <person name="Goeker M."/>
        </authorList>
    </citation>
    <scope>NUCLEOTIDE SEQUENCE [LARGE SCALE GENOMIC DNA]</scope>
    <source>
        <strain evidence="1 2">DSM 6139</strain>
    </source>
</reference>
<comment type="caution">
    <text evidence="1">The sequence shown here is derived from an EMBL/GenBank/DDBJ whole genome shotgun (WGS) entry which is preliminary data.</text>
</comment>
<evidence type="ECO:0000313" key="2">
    <source>
        <dbReference type="Proteomes" id="UP001519271"/>
    </source>
</evidence>
<accession>A0ABS4G768</accession>
<name>A0ABS4G768_9CLOT</name>
<dbReference type="NCBIfam" id="TIGR01563">
    <property type="entry name" value="gp16_SPP1"/>
    <property type="match status" value="1"/>
</dbReference>
<dbReference type="InterPro" id="IPR008767">
    <property type="entry name" value="Phage_SPP1_head-tail_adaptor"/>
</dbReference>
<dbReference type="Gene3D" id="2.40.10.270">
    <property type="entry name" value="Bacteriophage SPP1 head-tail adaptor protein"/>
    <property type="match status" value="1"/>
</dbReference>
<gene>
    <name evidence="1" type="ORF">J2Z34_002890</name>
</gene>
<dbReference type="RefSeq" id="WP_209460556.1">
    <property type="nucleotide sequence ID" value="NZ_JAGGKC010000029.1"/>
</dbReference>
<dbReference type="EMBL" id="JAGGKC010000029">
    <property type="protein sequence ID" value="MBP1920379.1"/>
    <property type="molecule type" value="Genomic_DNA"/>
</dbReference>
<organism evidence="1 2">
    <name type="scientific">Youngiibacter multivorans</name>
    <dbReference type="NCBI Taxonomy" id="937251"/>
    <lineage>
        <taxon>Bacteria</taxon>
        <taxon>Bacillati</taxon>
        <taxon>Bacillota</taxon>
        <taxon>Clostridia</taxon>
        <taxon>Eubacteriales</taxon>
        <taxon>Clostridiaceae</taxon>
        <taxon>Youngiibacter</taxon>
    </lineage>
</organism>
<dbReference type="Proteomes" id="UP001519271">
    <property type="component" value="Unassembled WGS sequence"/>
</dbReference>